<accession>A0A160MI71</accession>
<keyword evidence="1" id="KW-0614">Plasmid</keyword>
<gene>
    <name evidence="1" type="ORF">A361_29120</name>
</gene>
<dbReference type="RefSeq" id="WP_019380256.1">
    <property type="nucleotide sequence ID" value="NZ_CP015507.1"/>
</dbReference>
<dbReference type="eggNOG" id="ENOG5032IVA">
    <property type="taxonomic scope" value="Bacteria"/>
</dbReference>
<reference evidence="1 2" key="1">
    <citation type="submission" date="2016-04" db="EMBL/GenBank/DDBJ databases">
        <title>Complete genome sequence of Bacillus oceanisediminis strain 2691.</title>
        <authorList>
            <person name="Jeong H."/>
            <person name="Kim H.J."/>
            <person name="Lee D.-W."/>
        </authorList>
    </citation>
    <scope>NUCLEOTIDE SEQUENCE [LARGE SCALE GENOMIC DNA]</scope>
    <source>
        <strain evidence="1 2">2691</strain>
        <plasmid evidence="2">pbo1</plasmid>
    </source>
</reference>
<dbReference type="EMBL" id="CP015507">
    <property type="protein sequence ID" value="AND43222.1"/>
    <property type="molecule type" value="Genomic_DNA"/>
</dbReference>
<dbReference type="Proteomes" id="UP000077856">
    <property type="component" value="Plasmid pBO1"/>
</dbReference>
<name>A0A160MI71_9BACI</name>
<dbReference type="AlphaFoldDB" id="A0A160MI71"/>
<dbReference type="KEGG" id="bon:A361_29120"/>
<proteinExistence type="predicted"/>
<organism evidence="1 2">
    <name type="scientific">Cytobacillus oceanisediminis 2691</name>
    <dbReference type="NCBI Taxonomy" id="1196031"/>
    <lineage>
        <taxon>Bacteria</taxon>
        <taxon>Bacillati</taxon>
        <taxon>Bacillota</taxon>
        <taxon>Bacilli</taxon>
        <taxon>Bacillales</taxon>
        <taxon>Bacillaceae</taxon>
        <taxon>Cytobacillus</taxon>
    </lineage>
</organism>
<protein>
    <submittedName>
        <fullName evidence="1">Uncharacterized protein</fullName>
    </submittedName>
</protein>
<evidence type="ECO:0000313" key="1">
    <source>
        <dbReference type="EMBL" id="AND43222.1"/>
    </source>
</evidence>
<geneLocation type="plasmid" evidence="2">
    <name>pbo1</name>
</geneLocation>
<sequence length="192" mass="23121">MENSLIMKTDTSFALNFLIYLQNIFLNQNRNQVDLKFPYLSTKMMFKEDFELKYKELWNEISQRISDDNKIDVKIFNEEKDLFYQRLFVIDADTLMDFNETYKTFEVWWNSFAGRFSIERSIDEMGQKLYWDLANLLVQKRIKPQKELNISLIYDECLLADAQVSSYFAVLPTRDFFAKYKELVSKLEVCIY</sequence>
<evidence type="ECO:0000313" key="2">
    <source>
        <dbReference type="Proteomes" id="UP000077856"/>
    </source>
</evidence>